<keyword evidence="10" id="KW-1185">Reference proteome</keyword>
<feature type="transmembrane region" description="Helical" evidence="7">
    <location>
        <begin position="70"/>
        <end position="92"/>
    </location>
</feature>
<dbReference type="InterPro" id="IPR017896">
    <property type="entry name" value="4Fe4S_Fe-S-bd"/>
</dbReference>
<reference evidence="9 10" key="1">
    <citation type="submission" date="2024-09" db="EMBL/GenBank/DDBJ databases">
        <authorList>
            <person name="Sun Q."/>
            <person name="Mori K."/>
        </authorList>
    </citation>
    <scope>NUCLEOTIDE SEQUENCE [LARGE SCALE GENOMIC DNA]</scope>
    <source>
        <strain evidence="9 10">JCM 12763</strain>
    </source>
</reference>
<evidence type="ECO:0000256" key="5">
    <source>
        <dbReference type="ARBA" id="ARBA00023014"/>
    </source>
</evidence>
<dbReference type="PANTHER" id="PTHR43255:SF1">
    <property type="entry name" value="IRON-SULFUR-BINDING OXIDOREDUCTASE FADF-RELATED"/>
    <property type="match status" value="1"/>
</dbReference>
<keyword evidence="4" id="KW-0408">Iron</keyword>
<feature type="domain" description="4Fe-4S ferredoxin-type" evidence="8">
    <location>
        <begin position="302"/>
        <end position="329"/>
    </location>
</feature>
<evidence type="ECO:0000313" key="10">
    <source>
        <dbReference type="Proteomes" id="UP001589613"/>
    </source>
</evidence>
<name>A0ABV5V0U7_9MICO</name>
<feature type="transmembrane region" description="Helical" evidence="7">
    <location>
        <begin position="154"/>
        <end position="173"/>
    </location>
</feature>
<evidence type="ECO:0000259" key="8">
    <source>
        <dbReference type="PROSITE" id="PS51379"/>
    </source>
</evidence>
<dbReference type="SUPFAM" id="SSF46548">
    <property type="entry name" value="alpha-helical ferredoxin"/>
    <property type="match status" value="1"/>
</dbReference>
<dbReference type="PROSITE" id="PS00198">
    <property type="entry name" value="4FE4S_FER_1"/>
    <property type="match status" value="1"/>
</dbReference>
<evidence type="ECO:0000256" key="3">
    <source>
        <dbReference type="ARBA" id="ARBA00023002"/>
    </source>
</evidence>
<evidence type="ECO:0000256" key="2">
    <source>
        <dbReference type="ARBA" id="ARBA00022723"/>
    </source>
</evidence>
<gene>
    <name evidence="9" type="ORF">ACFFN0_04880</name>
</gene>
<dbReference type="RefSeq" id="WP_141337227.1">
    <property type="nucleotide sequence ID" value="NZ_JBHMAX010000010.1"/>
</dbReference>
<dbReference type="InterPro" id="IPR009051">
    <property type="entry name" value="Helical_ferredxn"/>
</dbReference>
<dbReference type="InterPro" id="IPR017900">
    <property type="entry name" value="4Fe4S_Fe_S_CS"/>
</dbReference>
<feature type="compositionally biased region" description="Low complexity" evidence="6">
    <location>
        <begin position="784"/>
        <end position="798"/>
    </location>
</feature>
<evidence type="ECO:0000313" key="9">
    <source>
        <dbReference type="EMBL" id="MFB9731370.1"/>
    </source>
</evidence>
<organism evidence="9 10">
    <name type="scientific">Ornithinimicrobium kibberense</name>
    <dbReference type="NCBI Taxonomy" id="282060"/>
    <lineage>
        <taxon>Bacteria</taxon>
        <taxon>Bacillati</taxon>
        <taxon>Actinomycetota</taxon>
        <taxon>Actinomycetes</taxon>
        <taxon>Micrococcales</taxon>
        <taxon>Ornithinimicrobiaceae</taxon>
        <taxon>Ornithinimicrobium</taxon>
    </lineage>
</organism>
<keyword evidence="7" id="KW-0812">Transmembrane</keyword>
<sequence>MDVSMLQVFAIVVAGLVTLAAVALFVRTIVGFVAKFRLGQPEERTDEPGSRTLTLLREFLGHTRMARKPLVAVAHWGVMLGFLLLTTTLATAYGQLFDPSFALPLIGHWPPYIWLAELFGWFTILGIVALIVVRQRQHPRSLERRSRFWGSTFWQAYVVEFVILGVGLCIVALRGLEYALGRATGADWADLVHFPTTGWLGRFFEGMSVQALENTIVAVALLKILISMGWMITVAVTPTMGVAWHRFLAFVNIWFKRHADGRTSLGELQPIAVDGRPVDFEDIEELDEDAALGVGKVEDFTWKGLLDFSTCTECGRCQEQCPAWHTDKPLSPKMLVVNLRNHHHAKAPWLLADSEHRDAAMKAFEALGDGERPDQLHGIPTTAVAEAARPLVGETVGDPTVPAGGGVIDPEVLWSCTTCGACVEQCPVDIEHVDSIVDMRRYQNLIESAFPNELGGLFKNLENKGNPWGMNARLRMDWAKDLPFEVPMAGADVEDLSAVDYLFWVGCAGAFEDRAKKTTRAVAELLHTAGVSFAVLGDGETCTGDPARRAGNEFLFQMLAMQNVEVLKEVNATKIVVTCAHCFNTIKNEYPQVGGQFEVVHHTQLLNRLVREKRLTPVSRPDQADTAGVASTASSVTYHDPCYLGRHNQVYAPPRELLGALPGVEMREMPRHGEKSFCCGAGGARMWMEEKLGTRINLNRTEEALATGADRIAIGCPFCRVMLSDGLTQKQSEGAREEVEVVDVAQMLLAAVRRADEPAAEESGTEEPLVEGPAADAPAEEPADAQAPGDQAPVAEQAQAEDDALQEGVAPTQDESVEATHGPESAVDRPSDSSPTADTDGTPER</sequence>
<feature type="domain" description="4Fe-4S ferredoxin-type" evidence="8">
    <location>
        <begin position="404"/>
        <end position="436"/>
    </location>
</feature>
<protein>
    <submittedName>
        <fullName evidence="9">(Fe-S)-binding protein</fullName>
    </submittedName>
</protein>
<keyword evidence="1" id="KW-0004">4Fe-4S</keyword>
<evidence type="ECO:0000256" key="4">
    <source>
        <dbReference type="ARBA" id="ARBA00023004"/>
    </source>
</evidence>
<keyword evidence="7" id="KW-1133">Transmembrane helix</keyword>
<dbReference type="Gene3D" id="1.10.1060.10">
    <property type="entry name" value="Alpha-helical ferredoxin"/>
    <property type="match status" value="2"/>
</dbReference>
<dbReference type="Proteomes" id="UP001589613">
    <property type="component" value="Unassembled WGS sequence"/>
</dbReference>
<dbReference type="InterPro" id="IPR004017">
    <property type="entry name" value="Cys_rich_dom"/>
</dbReference>
<evidence type="ECO:0000256" key="7">
    <source>
        <dbReference type="SAM" id="Phobius"/>
    </source>
</evidence>
<keyword evidence="7" id="KW-0472">Membrane</keyword>
<proteinExistence type="predicted"/>
<dbReference type="EMBL" id="JBHMAX010000010">
    <property type="protein sequence ID" value="MFB9731370.1"/>
    <property type="molecule type" value="Genomic_DNA"/>
</dbReference>
<keyword evidence="5" id="KW-0411">Iron-sulfur</keyword>
<dbReference type="InterPro" id="IPR051460">
    <property type="entry name" value="HdrC_iron-sulfur_subunit"/>
</dbReference>
<feature type="transmembrane region" description="Helical" evidence="7">
    <location>
        <begin position="6"/>
        <end position="34"/>
    </location>
</feature>
<evidence type="ECO:0000256" key="1">
    <source>
        <dbReference type="ARBA" id="ARBA00022485"/>
    </source>
</evidence>
<comment type="caution">
    <text evidence="9">The sequence shown here is derived from an EMBL/GenBank/DDBJ whole genome shotgun (WGS) entry which is preliminary data.</text>
</comment>
<accession>A0ABV5V0U7</accession>
<dbReference type="PROSITE" id="PS51379">
    <property type="entry name" value="4FE4S_FER_2"/>
    <property type="match status" value="2"/>
</dbReference>
<feature type="region of interest" description="Disordered" evidence="6">
    <location>
        <begin position="755"/>
        <end position="845"/>
    </location>
</feature>
<feature type="compositionally biased region" description="Acidic residues" evidence="6">
    <location>
        <begin position="758"/>
        <end position="769"/>
    </location>
</feature>
<evidence type="ECO:0000256" key="6">
    <source>
        <dbReference type="SAM" id="MobiDB-lite"/>
    </source>
</evidence>
<dbReference type="Pfam" id="PF02754">
    <property type="entry name" value="CCG"/>
    <property type="match status" value="2"/>
</dbReference>
<keyword evidence="3" id="KW-0560">Oxidoreductase</keyword>
<feature type="transmembrane region" description="Helical" evidence="7">
    <location>
        <begin position="112"/>
        <end position="133"/>
    </location>
</feature>
<dbReference type="Pfam" id="PF13187">
    <property type="entry name" value="Fer4_9"/>
    <property type="match status" value="1"/>
</dbReference>
<keyword evidence="2" id="KW-0479">Metal-binding</keyword>
<dbReference type="PANTHER" id="PTHR43255">
    <property type="entry name" value="IRON-SULFUR-BINDING OXIDOREDUCTASE FADF-RELATED-RELATED"/>
    <property type="match status" value="1"/>
</dbReference>